<comment type="subcellular location">
    <subcellularLocation>
        <location evidence="2">Cytoplasmic vesicle</location>
        <location evidence="2">COPI-coated vesicle membrane</location>
        <topology evidence="2">Peripheral membrane protein</topology>
        <orientation evidence="2">Cytoplasmic side</orientation>
    </subcellularLocation>
    <subcellularLocation>
        <location evidence="1">Golgi apparatus membrane</location>
        <topology evidence="1">Peripheral membrane protein</topology>
        <orientation evidence="1">Cytoplasmic side</orientation>
    </subcellularLocation>
</comment>
<accession>A0A4P9WJW2</accession>
<evidence type="ECO:0000313" key="12">
    <source>
        <dbReference type="Proteomes" id="UP000269721"/>
    </source>
</evidence>
<gene>
    <name evidence="11" type="ORF">BDK51DRAFT_24100</name>
</gene>
<keyword evidence="7" id="KW-0653">Protein transport</keyword>
<dbReference type="PIRSF" id="PIRSF016478">
    <property type="entry name" value="Coatomer_esu"/>
    <property type="match status" value="1"/>
</dbReference>
<evidence type="ECO:0000256" key="10">
    <source>
        <dbReference type="ARBA" id="ARBA00023329"/>
    </source>
</evidence>
<dbReference type="PANTHER" id="PTHR10805:SF0">
    <property type="entry name" value="COATOMER SUBUNIT EPSILON"/>
    <property type="match status" value="1"/>
</dbReference>
<dbReference type="AlphaFoldDB" id="A0A4P9WJW2"/>
<dbReference type="GO" id="GO:0015031">
    <property type="term" value="P:protein transport"/>
    <property type="evidence" value="ECO:0007669"/>
    <property type="project" value="UniProtKB-KW"/>
</dbReference>
<evidence type="ECO:0000256" key="1">
    <source>
        <dbReference type="ARBA" id="ARBA00004255"/>
    </source>
</evidence>
<feature type="non-terminal residue" evidence="11">
    <location>
        <position position="1"/>
    </location>
</feature>
<name>A0A4P9WJW2_9FUNG</name>
<keyword evidence="6" id="KW-0931">ER-Golgi transport</keyword>
<dbReference type="Proteomes" id="UP000269721">
    <property type="component" value="Unassembled WGS sequence"/>
</dbReference>
<dbReference type="SUPFAM" id="SSF48452">
    <property type="entry name" value="TPR-like"/>
    <property type="match status" value="1"/>
</dbReference>
<evidence type="ECO:0000256" key="4">
    <source>
        <dbReference type="ARBA" id="ARBA00022448"/>
    </source>
</evidence>
<dbReference type="GO" id="GO:0006890">
    <property type="term" value="P:retrograde vesicle-mediated transport, Golgi to endoplasmic reticulum"/>
    <property type="evidence" value="ECO:0007669"/>
    <property type="project" value="InterPro"/>
</dbReference>
<evidence type="ECO:0000256" key="5">
    <source>
        <dbReference type="ARBA" id="ARBA00022490"/>
    </source>
</evidence>
<dbReference type="InterPro" id="IPR006822">
    <property type="entry name" value="Coatomer_esu"/>
</dbReference>
<evidence type="ECO:0000256" key="2">
    <source>
        <dbReference type="ARBA" id="ARBA00004347"/>
    </source>
</evidence>
<proteinExistence type="inferred from homology"/>
<keyword evidence="4" id="KW-0813">Transport</keyword>
<evidence type="ECO:0000256" key="6">
    <source>
        <dbReference type="ARBA" id="ARBA00022892"/>
    </source>
</evidence>
<dbReference type="InterPro" id="IPR011990">
    <property type="entry name" value="TPR-like_helical_dom_sf"/>
</dbReference>
<evidence type="ECO:0000256" key="3">
    <source>
        <dbReference type="ARBA" id="ARBA00008827"/>
    </source>
</evidence>
<comment type="similarity">
    <text evidence="3">Belongs to the COPE family.</text>
</comment>
<evidence type="ECO:0000256" key="9">
    <source>
        <dbReference type="ARBA" id="ARBA00023136"/>
    </source>
</evidence>
<reference evidence="12" key="1">
    <citation type="journal article" date="2018" name="Nat. Microbiol.">
        <title>Leveraging single-cell genomics to expand the fungal tree of life.</title>
        <authorList>
            <person name="Ahrendt S.R."/>
            <person name="Quandt C.A."/>
            <person name="Ciobanu D."/>
            <person name="Clum A."/>
            <person name="Salamov A."/>
            <person name="Andreopoulos B."/>
            <person name="Cheng J.F."/>
            <person name="Woyke T."/>
            <person name="Pelin A."/>
            <person name="Henrissat B."/>
            <person name="Reynolds N.K."/>
            <person name="Benny G.L."/>
            <person name="Smith M.E."/>
            <person name="James T.Y."/>
            <person name="Grigoriev I.V."/>
        </authorList>
    </citation>
    <scope>NUCLEOTIDE SEQUENCE [LARGE SCALE GENOMIC DNA]</scope>
</reference>
<dbReference type="Gene3D" id="1.25.40.10">
    <property type="entry name" value="Tetratricopeptide repeat domain"/>
    <property type="match status" value="1"/>
</dbReference>
<dbReference type="Pfam" id="PF04733">
    <property type="entry name" value="Coatomer_E"/>
    <property type="match status" value="1"/>
</dbReference>
<keyword evidence="5" id="KW-0963">Cytoplasm</keyword>
<sequence length="297" mass="32528">DELAPLRNRFYAGSHQQVIAEATNPATVPRSDTAKLERRILLHRAYLAQGRFALVLTETGTGPTEPAEIRAVRALARVAAARAAADWEAGHRAVEEARPLLEEGGHVVQVLVGTAMCLDGDYEGALGAVVRSPRNLECVALATQIYLKLDRPDLARKEVEKLKTWADDASLAQLIEAWVNSYSGGEAKYQESFYIFEELASSLAPTSRLLTSEAVCRMQTLKFAEAEQLLLTALNQNPNDPEALANLVICSKALGKPDDVASLYMNQLKDASPAHIFVQELDLKSSLFDRCAQRWGV</sequence>
<dbReference type="GO" id="GO:0000139">
    <property type="term" value="C:Golgi membrane"/>
    <property type="evidence" value="ECO:0007669"/>
    <property type="project" value="UniProtKB-SubCell"/>
</dbReference>
<keyword evidence="8" id="KW-0333">Golgi apparatus</keyword>
<dbReference type="GO" id="GO:0006888">
    <property type="term" value="P:endoplasmic reticulum to Golgi vesicle-mediated transport"/>
    <property type="evidence" value="ECO:0007669"/>
    <property type="project" value="TreeGrafter"/>
</dbReference>
<protein>
    <submittedName>
        <fullName evidence="11">Coatomer epsilon subunit-domain-containing protein</fullName>
    </submittedName>
</protein>
<dbReference type="PANTHER" id="PTHR10805">
    <property type="entry name" value="COATOMER SUBUNIT EPSILON"/>
    <property type="match status" value="1"/>
</dbReference>
<organism evidence="11 12">
    <name type="scientific">Blyttiomyces helicus</name>
    <dbReference type="NCBI Taxonomy" id="388810"/>
    <lineage>
        <taxon>Eukaryota</taxon>
        <taxon>Fungi</taxon>
        <taxon>Fungi incertae sedis</taxon>
        <taxon>Chytridiomycota</taxon>
        <taxon>Chytridiomycota incertae sedis</taxon>
        <taxon>Chytridiomycetes</taxon>
        <taxon>Chytridiomycetes incertae sedis</taxon>
        <taxon>Blyttiomyces</taxon>
    </lineage>
</organism>
<dbReference type="GO" id="GO:0030126">
    <property type="term" value="C:COPI vesicle coat"/>
    <property type="evidence" value="ECO:0007669"/>
    <property type="project" value="TreeGrafter"/>
</dbReference>
<evidence type="ECO:0000313" key="11">
    <source>
        <dbReference type="EMBL" id="RKO92672.1"/>
    </source>
</evidence>
<dbReference type="GO" id="GO:0005198">
    <property type="term" value="F:structural molecule activity"/>
    <property type="evidence" value="ECO:0007669"/>
    <property type="project" value="InterPro"/>
</dbReference>
<evidence type="ECO:0000256" key="8">
    <source>
        <dbReference type="ARBA" id="ARBA00023034"/>
    </source>
</evidence>
<keyword evidence="12" id="KW-1185">Reference proteome</keyword>
<evidence type="ECO:0000256" key="7">
    <source>
        <dbReference type="ARBA" id="ARBA00022927"/>
    </source>
</evidence>
<dbReference type="EMBL" id="KZ994541">
    <property type="protein sequence ID" value="RKO92672.1"/>
    <property type="molecule type" value="Genomic_DNA"/>
</dbReference>
<keyword evidence="10" id="KW-0968">Cytoplasmic vesicle</keyword>
<dbReference type="GO" id="GO:0006891">
    <property type="term" value="P:intra-Golgi vesicle-mediated transport"/>
    <property type="evidence" value="ECO:0007669"/>
    <property type="project" value="TreeGrafter"/>
</dbReference>
<keyword evidence="9" id="KW-0472">Membrane</keyword>
<dbReference type="OrthoDB" id="310217at2759"/>